<keyword evidence="3 8" id="KW-0256">Endoplasmic reticulum</keyword>
<dbReference type="PANTHER" id="PTHR10202">
    <property type="entry name" value="PRESENILIN"/>
    <property type="match status" value="1"/>
</dbReference>
<gene>
    <name evidence="9" type="ORF">NESM_000583300</name>
</gene>
<evidence type="ECO:0000256" key="3">
    <source>
        <dbReference type="ARBA" id="ARBA00022824"/>
    </source>
</evidence>
<dbReference type="EC" id="3.4.23.-" evidence="8"/>
<proteinExistence type="inferred from homology"/>
<keyword evidence="10" id="KW-1185">Reference proteome</keyword>
<keyword evidence="6 8" id="KW-0333">Golgi apparatus</keyword>
<evidence type="ECO:0000256" key="5">
    <source>
        <dbReference type="ARBA" id="ARBA00022989"/>
    </source>
</evidence>
<dbReference type="Proteomes" id="UP001430356">
    <property type="component" value="Unassembled WGS sequence"/>
</dbReference>
<dbReference type="GO" id="GO:0005789">
    <property type="term" value="C:endoplasmic reticulum membrane"/>
    <property type="evidence" value="ECO:0007669"/>
    <property type="project" value="UniProtKB-SubCell"/>
</dbReference>
<feature type="transmembrane region" description="Helical" evidence="8">
    <location>
        <begin position="183"/>
        <end position="202"/>
    </location>
</feature>
<keyword evidence="5 8" id="KW-1133">Transmembrane helix</keyword>
<keyword evidence="8" id="KW-0378">Hydrolase</keyword>
<dbReference type="InterPro" id="IPR042524">
    <property type="entry name" value="Presenilin_C"/>
</dbReference>
<dbReference type="AlphaFoldDB" id="A0AAW0ESR2"/>
<name>A0AAW0ESR2_9TRYP</name>
<dbReference type="EMBL" id="JAECZO010000076">
    <property type="protein sequence ID" value="KAK7196459.1"/>
    <property type="molecule type" value="Genomic_DNA"/>
</dbReference>
<dbReference type="GO" id="GO:0007219">
    <property type="term" value="P:Notch signaling pathway"/>
    <property type="evidence" value="ECO:0007669"/>
    <property type="project" value="UniProtKB-KW"/>
</dbReference>
<dbReference type="SMART" id="SM00730">
    <property type="entry name" value="PSN"/>
    <property type="match status" value="1"/>
</dbReference>
<evidence type="ECO:0000256" key="7">
    <source>
        <dbReference type="ARBA" id="ARBA00023136"/>
    </source>
</evidence>
<dbReference type="PANTHER" id="PTHR10202:SF13">
    <property type="entry name" value="PRESENILIN HOMOLOG"/>
    <property type="match status" value="1"/>
</dbReference>
<dbReference type="PRINTS" id="PR01072">
    <property type="entry name" value="PRESENILIN"/>
</dbReference>
<feature type="transmembrane region" description="Helical" evidence="8">
    <location>
        <begin position="160"/>
        <end position="177"/>
    </location>
</feature>
<feature type="transmembrane region" description="Helical" evidence="8">
    <location>
        <begin position="133"/>
        <end position="153"/>
    </location>
</feature>
<keyword evidence="4 8" id="KW-0914">Notch signaling pathway</keyword>
<organism evidence="9 10">
    <name type="scientific">Novymonas esmeraldas</name>
    <dbReference type="NCBI Taxonomy" id="1808958"/>
    <lineage>
        <taxon>Eukaryota</taxon>
        <taxon>Discoba</taxon>
        <taxon>Euglenozoa</taxon>
        <taxon>Kinetoplastea</taxon>
        <taxon>Metakinetoplastina</taxon>
        <taxon>Trypanosomatida</taxon>
        <taxon>Trypanosomatidae</taxon>
        <taxon>Novymonas</taxon>
    </lineage>
</organism>
<accession>A0AAW0ESR2</accession>
<feature type="transmembrane region" description="Helical" evidence="8">
    <location>
        <begin position="332"/>
        <end position="354"/>
    </location>
</feature>
<dbReference type="GO" id="GO:0000139">
    <property type="term" value="C:Golgi membrane"/>
    <property type="evidence" value="ECO:0007669"/>
    <property type="project" value="UniProtKB-SubCell"/>
</dbReference>
<feature type="transmembrane region" description="Helical" evidence="8">
    <location>
        <begin position="302"/>
        <end position="326"/>
    </location>
</feature>
<keyword evidence="8" id="KW-0645">Protease</keyword>
<evidence type="ECO:0000256" key="6">
    <source>
        <dbReference type="ARBA" id="ARBA00023034"/>
    </source>
</evidence>
<evidence type="ECO:0000256" key="8">
    <source>
        <dbReference type="RuleBase" id="RU361148"/>
    </source>
</evidence>
<dbReference type="GO" id="GO:0016485">
    <property type="term" value="P:protein processing"/>
    <property type="evidence" value="ECO:0007669"/>
    <property type="project" value="InterPro"/>
</dbReference>
<comment type="function">
    <text evidence="8">Probable subunit of the gamma-secretase complex, an endoprotease complex that catalyzes the intramembrane cleavage of integral membrane proteins such as Notch receptors.</text>
</comment>
<feature type="transmembrane region" description="Helical" evidence="8">
    <location>
        <begin position="20"/>
        <end position="46"/>
    </location>
</feature>
<evidence type="ECO:0000313" key="9">
    <source>
        <dbReference type="EMBL" id="KAK7196459.1"/>
    </source>
</evidence>
<comment type="domain">
    <text evidence="8">The PAL motif is required for normal active site conformation.</text>
</comment>
<comment type="caution">
    <text evidence="9">The sequence shown here is derived from an EMBL/GenBank/DDBJ whole genome shotgun (WGS) entry which is preliminary data.</text>
</comment>
<protein>
    <recommendedName>
        <fullName evidence="8">Presenilin</fullName>
        <ecNumber evidence="8">3.4.23.-</ecNumber>
    </recommendedName>
</protein>
<feature type="transmembrane region" description="Helical" evidence="8">
    <location>
        <begin position="101"/>
        <end position="121"/>
    </location>
</feature>
<keyword evidence="2 8" id="KW-0812">Transmembrane</keyword>
<comment type="similarity">
    <text evidence="1 8">Belongs to the peptidase A22A family.</text>
</comment>
<feature type="transmembrane region" description="Helical" evidence="8">
    <location>
        <begin position="69"/>
        <end position="94"/>
    </location>
</feature>
<dbReference type="InterPro" id="IPR001108">
    <property type="entry name" value="Peptidase_A22A"/>
</dbReference>
<reference evidence="9 10" key="1">
    <citation type="journal article" date="2021" name="MBio">
        <title>A New Model Trypanosomatid, Novymonas esmeraldas: Genomic Perception of Its 'Candidatus Pandoraea novymonadis' Endosymbiont.</title>
        <authorList>
            <person name="Zakharova A."/>
            <person name="Saura A."/>
            <person name="Butenko A."/>
            <person name="Podesvova L."/>
            <person name="Warmusova S."/>
            <person name="Kostygov A.Y."/>
            <person name="Nenarokova A."/>
            <person name="Lukes J."/>
            <person name="Opperdoes F.R."/>
            <person name="Yurchenko V."/>
        </authorList>
    </citation>
    <scope>NUCLEOTIDE SEQUENCE [LARGE SCALE GENOMIC DNA]</scope>
    <source>
        <strain evidence="9 10">E262AT.01</strain>
    </source>
</reference>
<evidence type="ECO:0000256" key="1">
    <source>
        <dbReference type="ARBA" id="ARBA00008604"/>
    </source>
</evidence>
<evidence type="ECO:0000313" key="10">
    <source>
        <dbReference type="Proteomes" id="UP001430356"/>
    </source>
</evidence>
<dbReference type="Gene3D" id="1.10.472.100">
    <property type="entry name" value="Presenilin"/>
    <property type="match status" value="1"/>
</dbReference>
<dbReference type="GO" id="GO:0042500">
    <property type="term" value="F:aspartic endopeptidase activity, intramembrane cleaving"/>
    <property type="evidence" value="ECO:0007669"/>
    <property type="project" value="InterPro"/>
</dbReference>
<evidence type="ECO:0000256" key="4">
    <source>
        <dbReference type="ARBA" id="ARBA00022976"/>
    </source>
</evidence>
<sequence length="368" mass="39670">MASAPLLDDARLAHGVGVRFVSLVVPVTATMLAVVWSVACLSPIYVNSQSPPLSVVVNEDDADGVGARFAYSLLAALIVVGCIVLVTFAIVALYHFHLQCLLYAWLALSAMSMFFLLQWVWLDLFCTYFQIPYNAISMGVFVWNFGAVGLITLFYHSHPAVAQVYLVIASVLIAWSLTALPEWTTWALLLCVATYDIVAVMWRQGPLHRLIKVAQERNEPIPGFIYDSAHNVVPIVQASAPAPAEAEAGDHASTPETRASRAAPTAAEVLVATVQHAAPFKLGLGDFIFYSLLVGRASLSGFVVWGFCLLGVLAGMVGTLLSLLLFRSSLRALPALPCSIFLATAVFVFCVLFVGPLSTFASHQLLVL</sequence>
<evidence type="ECO:0000256" key="2">
    <source>
        <dbReference type="ARBA" id="ARBA00022692"/>
    </source>
</evidence>
<comment type="subunit">
    <text evidence="8">Homodimer.</text>
</comment>
<dbReference type="InterPro" id="IPR006639">
    <property type="entry name" value="Preselin/SPP"/>
</dbReference>
<dbReference type="GO" id="GO:0070765">
    <property type="term" value="C:gamma-secretase complex"/>
    <property type="evidence" value="ECO:0007669"/>
    <property type="project" value="TreeGrafter"/>
</dbReference>
<comment type="subcellular location">
    <subcellularLocation>
        <location evidence="8">Endoplasmic reticulum membrane</location>
        <topology evidence="8">Multi-pass membrane protein</topology>
    </subcellularLocation>
    <subcellularLocation>
        <location evidence="8">Golgi apparatus membrane</location>
        <topology evidence="8">Multi-pass membrane protein</topology>
    </subcellularLocation>
</comment>
<dbReference type="Pfam" id="PF01080">
    <property type="entry name" value="Presenilin"/>
    <property type="match status" value="1"/>
</dbReference>
<keyword evidence="7 8" id="KW-0472">Membrane</keyword>
<dbReference type="GO" id="GO:0006509">
    <property type="term" value="P:membrane protein ectodomain proteolysis"/>
    <property type="evidence" value="ECO:0007669"/>
    <property type="project" value="TreeGrafter"/>
</dbReference>